<sequence>MRSPLRRTAALLFSATALAGSTAPASPVAAAAPTAAPTALPAAARAGVRAGARHAECRTRVHGSHATAHCFNGNATTDHVQLHVECVRWWDPDMDTARAAVGPAGHVSLTQRCWLGIRHAWVTHRAA</sequence>
<dbReference type="Proteomes" id="UP000270343">
    <property type="component" value="Unassembled WGS sequence"/>
</dbReference>
<comment type="caution">
    <text evidence="2">The sequence shown here is derived from an EMBL/GenBank/DDBJ whole genome shotgun (WGS) entry which is preliminary data.</text>
</comment>
<keyword evidence="1" id="KW-0732">Signal</keyword>
<evidence type="ECO:0008006" key="4">
    <source>
        <dbReference type="Google" id="ProtNLM"/>
    </source>
</evidence>
<dbReference type="RefSeq" id="WP_120754054.1">
    <property type="nucleotide sequence ID" value="NZ_RBAM01000003.1"/>
</dbReference>
<evidence type="ECO:0000313" key="2">
    <source>
        <dbReference type="EMBL" id="RKN75172.1"/>
    </source>
</evidence>
<dbReference type="EMBL" id="RBAM01000003">
    <property type="protein sequence ID" value="RKN75172.1"/>
    <property type="molecule type" value="Genomic_DNA"/>
</dbReference>
<accession>A0A3B0BQK2</accession>
<dbReference type="OrthoDB" id="4326086at2"/>
<gene>
    <name evidence="2" type="ORF">D7231_06840</name>
</gene>
<feature type="chain" id="PRO_5038644015" description="Secreted protein" evidence="1">
    <location>
        <begin position="20"/>
        <end position="127"/>
    </location>
</feature>
<feature type="signal peptide" evidence="1">
    <location>
        <begin position="1"/>
        <end position="19"/>
    </location>
</feature>
<organism evidence="2 3">
    <name type="scientific">Streptomyces klenkii</name>
    <dbReference type="NCBI Taxonomy" id="1420899"/>
    <lineage>
        <taxon>Bacteria</taxon>
        <taxon>Bacillati</taxon>
        <taxon>Actinomycetota</taxon>
        <taxon>Actinomycetes</taxon>
        <taxon>Kitasatosporales</taxon>
        <taxon>Streptomycetaceae</taxon>
        <taxon>Streptomyces</taxon>
    </lineage>
</organism>
<name>A0A3B0BQK2_9ACTN</name>
<evidence type="ECO:0000313" key="3">
    <source>
        <dbReference type="Proteomes" id="UP000270343"/>
    </source>
</evidence>
<reference evidence="2 3" key="1">
    <citation type="journal article" date="2015" name="Antonie Van Leeuwenhoek">
        <title>Streptomyces klenkii sp. nov., isolated from deep marine sediment.</title>
        <authorList>
            <person name="Veyisoglu A."/>
            <person name="Sahin N."/>
        </authorList>
    </citation>
    <scope>NUCLEOTIDE SEQUENCE [LARGE SCALE GENOMIC DNA]</scope>
    <source>
        <strain evidence="2 3">KCTC 29202</strain>
    </source>
</reference>
<protein>
    <recommendedName>
        <fullName evidence="4">Secreted protein</fullName>
    </recommendedName>
</protein>
<evidence type="ECO:0000256" key="1">
    <source>
        <dbReference type="SAM" id="SignalP"/>
    </source>
</evidence>
<keyword evidence="3" id="KW-1185">Reference proteome</keyword>
<proteinExistence type="predicted"/>
<dbReference type="AlphaFoldDB" id="A0A3B0BQK2"/>